<dbReference type="Pfam" id="PF01966">
    <property type="entry name" value="HD"/>
    <property type="match status" value="1"/>
</dbReference>
<organism evidence="2">
    <name type="scientific">marine sediment metagenome</name>
    <dbReference type="NCBI Taxonomy" id="412755"/>
    <lineage>
        <taxon>unclassified sequences</taxon>
        <taxon>metagenomes</taxon>
        <taxon>ecological metagenomes</taxon>
    </lineage>
</organism>
<proteinExistence type="predicted"/>
<protein>
    <recommendedName>
        <fullName evidence="1">HD domain-containing protein</fullName>
    </recommendedName>
</protein>
<evidence type="ECO:0000259" key="1">
    <source>
        <dbReference type="Pfam" id="PF01966"/>
    </source>
</evidence>
<reference evidence="2" key="1">
    <citation type="journal article" date="2015" name="Nature">
        <title>Complex archaea that bridge the gap between prokaryotes and eukaryotes.</title>
        <authorList>
            <person name="Spang A."/>
            <person name="Saw J.H."/>
            <person name="Jorgensen S.L."/>
            <person name="Zaremba-Niedzwiedzka K."/>
            <person name="Martijn J."/>
            <person name="Lind A.E."/>
            <person name="van Eijk R."/>
            <person name="Schleper C."/>
            <person name="Guy L."/>
            <person name="Ettema T.J."/>
        </authorList>
    </citation>
    <scope>NUCLEOTIDE SEQUENCE</scope>
</reference>
<sequence>MTATKDAIVTLLRSTEREGMDKMLNWLEGSGFYVSPASIRFHGSYEGGLADHSLGVYHLLDRYVHQIKFRPNNGARVQPIVQENLIIAALLHDVCKVGAYIEKAAGAWKWNRAQPKGHALLSVLRIAEHIKLELIEVLMIKFHMGIYGLYEYDPVKHYGSEYHLVSDGTGTPEERYGRTLRNAWYHNPIVKLMYFCDELESFGVKEVDVG</sequence>
<evidence type="ECO:0000313" key="2">
    <source>
        <dbReference type="EMBL" id="KKN28901.1"/>
    </source>
</evidence>
<dbReference type="Gene3D" id="1.10.3210.10">
    <property type="entry name" value="Hypothetical protein af1432"/>
    <property type="match status" value="1"/>
</dbReference>
<name>A0A0F9RVI5_9ZZZZ</name>
<feature type="domain" description="HD" evidence="1">
    <location>
        <begin position="50"/>
        <end position="133"/>
    </location>
</feature>
<dbReference type="AlphaFoldDB" id="A0A0F9RVI5"/>
<comment type="caution">
    <text evidence="2">The sequence shown here is derived from an EMBL/GenBank/DDBJ whole genome shotgun (WGS) entry which is preliminary data.</text>
</comment>
<dbReference type="InterPro" id="IPR003607">
    <property type="entry name" value="HD/PDEase_dom"/>
</dbReference>
<accession>A0A0F9RVI5</accession>
<dbReference type="SUPFAM" id="SSF109604">
    <property type="entry name" value="HD-domain/PDEase-like"/>
    <property type="match status" value="1"/>
</dbReference>
<dbReference type="CDD" id="cd00077">
    <property type="entry name" value="HDc"/>
    <property type="match status" value="1"/>
</dbReference>
<gene>
    <name evidence="2" type="ORF">LCGC14_0849540</name>
</gene>
<dbReference type="InterPro" id="IPR006674">
    <property type="entry name" value="HD_domain"/>
</dbReference>
<dbReference type="EMBL" id="LAZR01002526">
    <property type="protein sequence ID" value="KKN28901.1"/>
    <property type="molecule type" value="Genomic_DNA"/>
</dbReference>